<dbReference type="PRINTS" id="PR00024">
    <property type="entry name" value="HOMEOBOX"/>
</dbReference>
<dbReference type="SUPFAM" id="SSF46689">
    <property type="entry name" value="Homeodomain-like"/>
    <property type="match status" value="1"/>
</dbReference>
<feature type="DNA-binding region" description="Homeobox" evidence="4">
    <location>
        <begin position="3"/>
        <end position="60"/>
    </location>
</feature>
<dbReference type="InParanoid" id="T1G7Y1"/>
<keyword evidence="1 4" id="KW-0238">DNA-binding</keyword>
<dbReference type="EMBL" id="AMQM01008387">
    <property type="status" value="NOT_ANNOTATED_CDS"/>
    <property type="molecule type" value="Genomic_DNA"/>
</dbReference>
<dbReference type="EnsemblMetazoa" id="HelroT90927">
    <property type="protein sequence ID" value="HelroP90927"/>
    <property type="gene ID" value="HelroG90927"/>
</dbReference>
<dbReference type="EMBL" id="KB097768">
    <property type="protein sequence ID" value="ESN90175.1"/>
    <property type="molecule type" value="Genomic_DNA"/>
</dbReference>
<dbReference type="Proteomes" id="UP000015101">
    <property type="component" value="Unassembled WGS sequence"/>
</dbReference>
<evidence type="ECO:0000313" key="8">
    <source>
        <dbReference type="EnsemblMetazoa" id="HelroP90927"/>
    </source>
</evidence>
<dbReference type="InterPro" id="IPR017970">
    <property type="entry name" value="Homeobox_CS"/>
</dbReference>
<dbReference type="GO" id="GO:0003677">
    <property type="term" value="F:DNA binding"/>
    <property type="evidence" value="ECO:0007669"/>
    <property type="project" value="UniProtKB-UniRule"/>
</dbReference>
<sequence>MRKPRTIYSSLQLQQLNRRFQRTQYLALPERAELAASLGLTQTQVKIWFQNRRSKYKKINKQPG</sequence>
<reference evidence="8" key="3">
    <citation type="submission" date="2015-06" db="UniProtKB">
        <authorList>
            <consortium name="EnsemblMetazoa"/>
        </authorList>
    </citation>
    <scope>IDENTIFICATION</scope>
</reference>
<feature type="domain" description="Homeobox" evidence="6">
    <location>
        <begin position="1"/>
        <end position="59"/>
    </location>
</feature>
<evidence type="ECO:0000256" key="4">
    <source>
        <dbReference type="PROSITE-ProRule" id="PRU00108"/>
    </source>
</evidence>
<dbReference type="PRINTS" id="PR00031">
    <property type="entry name" value="HTHREPRESSR"/>
</dbReference>
<accession>T1G7Y1</accession>
<dbReference type="CTD" id="20217178"/>
<evidence type="ECO:0000256" key="1">
    <source>
        <dbReference type="ARBA" id="ARBA00023125"/>
    </source>
</evidence>
<keyword evidence="2 4" id="KW-0371">Homeobox</keyword>
<dbReference type="Gene3D" id="1.10.10.60">
    <property type="entry name" value="Homeodomain-like"/>
    <property type="match status" value="1"/>
</dbReference>
<dbReference type="GeneID" id="20217178"/>
<evidence type="ECO:0000313" key="7">
    <source>
        <dbReference type="EMBL" id="ESN90175.1"/>
    </source>
</evidence>
<dbReference type="InterPro" id="IPR001356">
    <property type="entry name" value="HD"/>
</dbReference>
<proteinExistence type="predicted"/>
<evidence type="ECO:0000259" key="6">
    <source>
        <dbReference type="PROSITE" id="PS50071"/>
    </source>
</evidence>
<dbReference type="SMART" id="SM00389">
    <property type="entry name" value="HOX"/>
    <property type="match status" value="1"/>
</dbReference>
<evidence type="ECO:0000256" key="5">
    <source>
        <dbReference type="RuleBase" id="RU000682"/>
    </source>
</evidence>
<dbReference type="InterPro" id="IPR009057">
    <property type="entry name" value="Homeodomain-like_sf"/>
</dbReference>
<dbReference type="PROSITE" id="PS00027">
    <property type="entry name" value="HOMEOBOX_1"/>
    <property type="match status" value="1"/>
</dbReference>
<dbReference type="AlphaFoldDB" id="T1G7Y1"/>
<dbReference type="FunFam" id="1.10.10.60:FF:000938">
    <property type="match status" value="1"/>
</dbReference>
<dbReference type="OMA" id="YLWIHAK"/>
<dbReference type="PANTHER" id="PTHR24327:SF81">
    <property type="entry name" value="HOMEOTIC PROTEIN DISTAL-LESS-RELATED"/>
    <property type="match status" value="1"/>
</dbReference>
<dbReference type="KEGG" id="hro:HELRODRAFT_90927"/>
<dbReference type="InterPro" id="IPR000047">
    <property type="entry name" value="HTH_motif"/>
</dbReference>
<protein>
    <recommendedName>
        <fullName evidence="6">Homeobox domain-containing protein</fullName>
    </recommendedName>
</protein>
<evidence type="ECO:0000256" key="2">
    <source>
        <dbReference type="ARBA" id="ARBA00023155"/>
    </source>
</evidence>
<comment type="subcellular location">
    <subcellularLocation>
        <location evidence="4 5">Nucleus</location>
    </subcellularLocation>
</comment>
<dbReference type="STRING" id="6412.T1G7Y1"/>
<keyword evidence="3 4" id="KW-0539">Nucleus</keyword>
<keyword evidence="9" id="KW-1185">Reference proteome</keyword>
<evidence type="ECO:0000256" key="3">
    <source>
        <dbReference type="ARBA" id="ARBA00023242"/>
    </source>
</evidence>
<dbReference type="PROSITE" id="PS50071">
    <property type="entry name" value="HOMEOBOX_2"/>
    <property type="match status" value="1"/>
</dbReference>
<dbReference type="Pfam" id="PF00046">
    <property type="entry name" value="Homeodomain"/>
    <property type="match status" value="1"/>
</dbReference>
<dbReference type="eggNOG" id="KOG0850">
    <property type="taxonomic scope" value="Eukaryota"/>
</dbReference>
<organism evidence="8 9">
    <name type="scientific">Helobdella robusta</name>
    <name type="common">Californian leech</name>
    <dbReference type="NCBI Taxonomy" id="6412"/>
    <lineage>
        <taxon>Eukaryota</taxon>
        <taxon>Metazoa</taxon>
        <taxon>Spiralia</taxon>
        <taxon>Lophotrochozoa</taxon>
        <taxon>Annelida</taxon>
        <taxon>Clitellata</taxon>
        <taxon>Hirudinea</taxon>
        <taxon>Rhynchobdellida</taxon>
        <taxon>Glossiphoniidae</taxon>
        <taxon>Helobdella</taxon>
    </lineage>
</organism>
<dbReference type="InterPro" id="IPR050460">
    <property type="entry name" value="Distal-less_Homeobox_TF"/>
</dbReference>
<reference evidence="9" key="1">
    <citation type="submission" date="2012-12" db="EMBL/GenBank/DDBJ databases">
        <authorList>
            <person name="Hellsten U."/>
            <person name="Grimwood J."/>
            <person name="Chapman J.A."/>
            <person name="Shapiro H."/>
            <person name="Aerts A."/>
            <person name="Otillar R.P."/>
            <person name="Terry A.Y."/>
            <person name="Boore J.L."/>
            <person name="Simakov O."/>
            <person name="Marletaz F."/>
            <person name="Cho S.-J."/>
            <person name="Edsinger-Gonzales E."/>
            <person name="Havlak P."/>
            <person name="Kuo D.-H."/>
            <person name="Larsson T."/>
            <person name="Lv J."/>
            <person name="Arendt D."/>
            <person name="Savage R."/>
            <person name="Osoegawa K."/>
            <person name="de Jong P."/>
            <person name="Lindberg D.R."/>
            <person name="Seaver E.C."/>
            <person name="Weisblat D.A."/>
            <person name="Putnam N.H."/>
            <person name="Grigoriev I.V."/>
            <person name="Rokhsar D.S."/>
        </authorList>
    </citation>
    <scope>NUCLEOTIDE SEQUENCE</scope>
</reference>
<dbReference type="CDD" id="cd00086">
    <property type="entry name" value="homeodomain"/>
    <property type="match status" value="1"/>
</dbReference>
<gene>
    <name evidence="8" type="primary">20217178</name>
    <name evidence="7" type="ORF">HELRODRAFT_90927</name>
</gene>
<dbReference type="PANTHER" id="PTHR24327">
    <property type="entry name" value="HOMEOBOX PROTEIN"/>
    <property type="match status" value="1"/>
</dbReference>
<dbReference type="GO" id="GO:0000981">
    <property type="term" value="F:DNA-binding transcription factor activity, RNA polymerase II-specific"/>
    <property type="evidence" value="ECO:0007669"/>
    <property type="project" value="InterPro"/>
</dbReference>
<dbReference type="InterPro" id="IPR020479">
    <property type="entry name" value="HD_metazoa"/>
</dbReference>
<name>T1G7Y1_HELRO</name>
<dbReference type="OrthoDB" id="6159439at2759"/>
<reference evidence="7 9" key="2">
    <citation type="journal article" date="2013" name="Nature">
        <title>Insights into bilaterian evolution from three spiralian genomes.</title>
        <authorList>
            <person name="Simakov O."/>
            <person name="Marletaz F."/>
            <person name="Cho S.J."/>
            <person name="Edsinger-Gonzales E."/>
            <person name="Havlak P."/>
            <person name="Hellsten U."/>
            <person name="Kuo D.H."/>
            <person name="Larsson T."/>
            <person name="Lv J."/>
            <person name="Arendt D."/>
            <person name="Savage R."/>
            <person name="Osoegawa K."/>
            <person name="de Jong P."/>
            <person name="Grimwood J."/>
            <person name="Chapman J.A."/>
            <person name="Shapiro H."/>
            <person name="Aerts A."/>
            <person name="Otillar R.P."/>
            <person name="Terry A.Y."/>
            <person name="Boore J.L."/>
            <person name="Grigoriev I.V."/>
            <person name="Lindberg D.R."/>
            <person name="Seaver E.C."/>
            <person name="Weisblat D.A."/>
            <person name="Putnam N.H."/>
            <person name="Rokhsar D.S."/>
        </authorList>
    </citation>
    <scope>NUCLEOTIDE SEQUENCE</scope>
</reference>
<dbReference type="GO" id="GO:0005634">
    <property type="term" value="C:nucleus"/>
    <property type="evidence" value="ECO:0007669"/>
    <property type="project" value="UniProtKB-SubCell"/>
</dbReference>
<evidence type="ECO:0000313" key="9">
    <source>
        <dbReference type="Proteomes" id="UP000015101"/>
    </source>
</evidence>
<dbReference type="RefSeq" id="XP_009031752.1">
    <property type="nucleotide sequence ID" value="XM_009033504.1"/>
</dbReference>
<dbReference type="HOGENOM" id="CLU_049543_10_0_1"/>